<keyword evidence="2" id="KW-1185">Reference proteome</keyword>
<proteinExistence type="predicted"/>
<dbReference type="Pfam" id="PF07751">
    <property type="entry name" value="Abi_2"/>
    <property type="match status" value="1"/>
</dbReference>
<gene>
    <name evidence="1" type="ORF">K5L01_00875</name>
</gene>
<evidence type="ECO:0000313" key="2">
    <source>
        <dbReference type="Proteomes" id="UP001431235"/>
    </source>
</evidence>
<accession>A0ABT0SDM2</accession>
<comment type="caution">
    <text evidence="1">The sequence shown here is derived from an EMBL/GenBank/DDBJ whole genome shotgun (WGS) entry which is preliminary data.</text>
</comment>
<name>A0ABT0SDM2_9GAMM</name>
<dbReference type="EMBL" id="JAIKTS010000001">
    <property type="protein sequence ID" value="MCL7713211.1"/>
    <property type="molecule type" value="Genomic_DNA"/>
</dbReference>
<sequence length="324" mass="37990">MRKPKFARRLARWWQLKWKRPAAPRKVPNKVPHTFDAQVTKLQDRGMSIPVADEPSTKHHLAHINYYRLRGYWMPMEDACATQGEHAFKPGTTFSQVIDLYSFDRKLRLEINDAIERIEVSLRTQWAYVLATHHGTIAHREAIAFDDRKHGELIERLEHHYTTRNEIFLKHYLNRNEEPPIWVMCEILSMGDLSRWMAAILQRQVRQEIANAYDLDESVLISFAQHLAYVRNVCAHHGRLWNRDLTKRARLPKQPAALGRQLNRSDQNAARIYNTLVLLAWMMKRVSPGSGWIQRTRALIESQPPANWVAMGFPAGWQLLPIWQ</sequence>
<dbReference type="InterPro" id="IPR011664">
    <property type="entry name" value="Abi_system_AbiD/AbiF-like"/>
</dbReference>
<protein>
    <submittedName>
        <fullName evidence="1">Abi family protein</fullName>
    </submittedName>
</protein>
<organism evidence="1 2">
    <name type="scientific">Stenotrophomonas mori</name>
    <dbReference type="NCBI Taxonomy" id="2871096"/>
    <lineage>
        <taxon>Bacteria</taxon>
        <taxon>Pseudomonadati</taxon>
        <taxon>Pseudomonadota</taxon>
        <taxon>Gammaproteobacteria</taxon>
        <taxon>Lysobacterales</taxon>
        <taxon>Lysobacteraceae</taxon>
        <taxon>Stenotrophomonas</taxon>
    </lineage>
</organism>
<reference evidence="1 2" key="1">
    <citation type="submission" date="2021-08" db="EMBL/GenBank/DDBJ databases">
        <title>Novel members of of the genus Stenotrophomonas from differernt environment.</title>
        <authorList>
            <person name="Deng Y."/>
        </authorList>
    </citation>
    <scope>NUCLEOTIDE SEQUENCE [LARGE SCALE GENOMIC DNA]</scope>
    <source>
        <strain evidence="1 2">CPCC 101365</strain>
    </source>
</reference>
<dbReference type="RefSeq" id="WP_250061074.1">
    <property type="nucleotide sequence ID" value="NZ_JAIKTS010000001.1"/>
</dbReference>
<evidence type="ECO:0000313" key="1">
    <source>
        <dbReference type="EMBL" id="MCL7713211.1"/>
    </source>
</evidence>
<dbReference type="Proteomes" id="UP001431235">
    <property type="component" value="Unassembled WGS sequence"/>
</dbReference>